<keyword evidence="1" id="KW-0812">Transmembrane</keyword>
<name>A0A6V8PDJ0_9ACTN</name>
<keyword evidence="1" id="KW-1133">Transmembrane helix</keyword>
<feature type="non-terminal residue" evidence="2">
    <location>
        <position position="72"/>
    </location>
</feature>
<dbReference type="InterPro" id="IPR010331">
    <property type="entry name" value="ExoD"/>
</dbReference>
<keyword evidence="1" id="KW-0472">Membrane</keyword>
<feature type="transmembrane region" description="Helical" evidence="1">
    <location>
        <begin position="43"/>
        <end position="71"/>
    </location>
</feature>
<gene>
    <name evidence="2" type="ORF">HKBW3S33_02327</name>
</gene>
<dbReference type="Proteomes" id="UP000591948">
    <property type="component" value="Unassembled WGS sequence"/>
</dbReference>
<proteinExistence type="predicted"/>
<dbReference type="Pfam" id="PF06055">
    <property type="entry name" value="ExoD"/>
    <property type="match status" value="1"/>
</dbReference>
<organism evidence="2 3">
    <name type="scientific">Candidatus Hakubella thermalkaliphila</name>
    <dbReference type="NCBI Taxonomy" id="2754717"/>
    <lineage>
        <taxon>Bacteria</taxon>
        <taxon>Bacillati</taxon>
        <taxon>Actinomycetota</taxon>
        <taxon>Actinomycetota incertae sedis</taxon>
        <taxon>Candidatus Hakubellales</taxon>
        <taxon>Candidatus Hakubellaceae</taxon>
        <taxon>Candidatus Hakubella</taxon>
    </lineage>
</organism>
<comment type="caution">
    <text evidence="2">The sequence shown here is derived from an EMBL/GenBank/DDBJ whole genome shotgun (WGS) entry which is preliminary data.</text>
</comment>
<protein>
    <submittedName>
        <fullName evidence="2">Uncharacterized protein</fullName>
    </submittedName>
</protein>
<dbReference type="AlphaFoldDB" id="A0A6V8PDJ0"/>
<sequence>MVFLTEQNILLSDLLQSALDVHNNDSLSIGELMNRIAERGFGLLFVILSLPMLFPLLPPGSAATIGFIYLLI</sequence>
<dbReference type="RefSeq" id="WP_176234117.1">
    <property type="nucleotide sequence ID" value="NZ_BLRY01000499.1"/>
</dbReference>
<keyword evidence="3" id="KW-1185">Reference proteome</keyword>
<evidence type="ECO:0000313" key="2">
    <source>
        <dbReference type="EMBL" id="GFP28911.1"/>
    </source>
</evidence>
<evidence type="ECO:0000256" key="1">
    <source>
        <dbReference type="SAM" id="Phobius"/>
    </source>
</evidence>
<reference evidence="2 3" key="1">
    <citation type="journal article" date="2020" name="Front. Microbiol.">
        <title>Single-cell genomics of novel Actinobacteria with the Wood-Ljungdahl pathway discovered in a serpentinizing system.</title>
        <authorList>
            <person name="Merino N."/>
            <person name="Kawai M."/>
            <person name="Boyd E.S."/>
            <person name="Colman D.R."/>
            <person name="McGlynn S.E."/>
            <person name="Nealson K.H."/>
            <person name="Kurokawa K."/>
            <person name="Hongoh Y."/>
        </authorList>
    </citation>
    <scope>NUCLEOTIDE SEQUENCE [LARGE SCALE GENOMIC DNA]</scope>
    <source>
        <strain evidence="2 3">S33</strain>
    </source>
</reference>
<accession>A0A6V8PDJ0</accession>
<evidence type="ECO:0000313" key="3">
    <source>
        <dbReference type="Proteomes" id="UP000591948"/>
    </source>
</evidence>
<dbReference type="EMBL" id="BLRY01000499">
    <property type="protein sequence ID" value="GFP28911.1"/>
    <property type="molecule type" value="Genomic_DNA"/>
</dbReference>